<dbReference type="PROSITE" id="PS50835">
    <property type="entry name" value="IG_LIKE"/>
    <property type="match status" value="2"/>
</dbReference>
<dbReference type="PANTHER" id="PTHR12080">
    <property type="entry name" value="SIGNALING LYMPHOCYTIC ACTIVATION MOLECULE"/>
    <property type="match status" value="1"/>
</dbReference>
<dbReference type="Pfam" id="PF13895">
    <property type="entry name" value="Ig_2"/>
    <property type="match status" value="1"/>
</dbReference>
<evidence type="ECO:0000259" key="8">
    <source>
        <dbReference type="PROSITE" id="PS50835"/>
    </source>
</evidence>
<gene>
    <name evidence="9" type="ORF">mMyoMyo1_002405</name>
</gene>
<feature type="domain" description="Ig-like" evidence="8">
    <location>
        <begin position="19"/>
        <end position="135"/>
    </location>
</feature>
<dbReference type="InterPro" id="IPR015631">
    <property type="entry name" value="CD2/SLAM_rcpt"/>
</dbReference>
<proteinExistence type="predicted"/>
<dbReference type="VEuPathDB" id="HostDB:GeneID_118673316"/>
<keyword evidence="3 6" id="KW-0472">Membrane</keyword>
<dbReference type="EMBL" id="JABWUV010000018">
    <property type="protein sequence ID" value="KAF6290354.1"/>
    <property type="molecule type" value="Genomic_DNA"/>
</dbReference>
<dbReference type="InterPro" id="IPR036179">
    <property type="entry name" value="Ig-like_dom_sf"/>
</dbReference>
<organism evidence="9 10">
    <name type="scientific">Myotis myotis</name>
    <name type="common">Greater mouse-eared bat</name>
    <name type="synonym">Vespertilio myotis</name>
    <dbReference type="NCBI Taxonomy" id="51298"/>
    <lineage>
        <taxon>Eukaryota</taxon>
        <taxon>Metazoa</taxon>
        <taxon>Chordata</taxon>
        <taxon>Craniata</taxon>
        <taxon>Vertebrata</taxon>
        <taxon>Euteleostomi</taxon>
        <taxon>Mammalia</taxon>
        <taxon>Eutheria</taxon>
        <taxon>Laurasiatheria</taxon>
        <taxon>Chiroptera</taxon>
        <taxon>Yangochiroptera</taxon>
        <taxon>Vespertilionidae</taxon>
        <taxon>Myotis</taxon>
    </lineage>
</organism>
<dbReference type="PANTHER" id="PTHR12080:SF56">
    <property type="entry name" value="NATURAL KILLER CELL RECEPTOR 2B4"/>
    <property type="match status" value="1"/>
</dbReference>
<keyword evidence="10" id="KW-1185">Reference proteome</keyword>
<dbReference type="Gene3D" id="2.60.40.10">
    <property type="entry name" value="Immunoglobulins"/>
    <property type="match status" value="2"/>
</dbReference>
<name>A0A7J7SPW7_MYOMY</name>
<comment type="subcellular location">
    <subcellularLocation>
        <location evidence="1">Membrane</location>
    </subcellularLocation>
</comment>
<dbReference type="InterPro" id="IPR013783">
    <property type="entry name" value="Ig-like_fold"/>
</dbReference>
<evidence type="ECO:0000313" key="9">
    <source>
        <dbReference type="EMBL" id="KAF6290354.1"/>
    </source>
</evidence>
<evidence type="ECO:0000313" key="10">
    <source>
        <dbReference type="Proteomes" id="UP000527355"/>
    </source>
</evidence>
<evidence type="ECO:0000256" key="4">
    <source>
        <dbReference type="ARBA" id="ARBA00023180"/>
    </source>
</evidence>
<evidence type="ECO:0000256" key="3">
    <source>
        <dbReference type="ARBA" id="ARBA00023136"/>
    </source>
</evidence>
<reference evidence="9 10" key="1">
    <citation type="journal article" date="2020" name="Nature">
        <title>Six reference-quality genomes reveal evolution of bat adaptations.</title>
        <authorList>
            <person name="Jebb D."/>
            <person name="Huang Z."/>
            <person name="Pippel M."/>
            <person name="Hughes G.M."/>
            <person name="Lavrichenko K."/>
            <person name="Devanna P."/>
            <person name="Winkler S."/>
            <person name="Jermiin L.S."/>
            <person name="Skirmuntt E.C."/>
            <person name="Katzourakis A."/>
            <person name="Burkitt-Gray L."/>
            <person name="Ray D.A."/>
            <person name="Sullivan K.A.M."/>
            <person name="Roscito J.G."/>
            <person name="Kirilenko B.M."/>
            <person name="Davalos L.M."/>
            <person name="Corthals A.P."/>
            <person name="Power M.L."/>
            <person name="Jones G."/>
            <person name="Ransome R.D."/>
            <person name="Dechmann D.K.N."/>
            <person name="Locatelli A.G."/>
            <person name="Puechmaille S.J."/>
            <person name="Fedrigo O."/>
            <person name="Jarvis E.D."/>
            <person name="Hiller M."/>
            <person name="Vernes S.C."/>
            <person name="Myers E.W."/>
            <person name="Teeling E.C."/>
        </authorList>
    </citation>
    <scope>NUCLEOTIDE SEQUENCE [LARGE SCALE GENOMIC DNA]</scope>
    <source>
        <strain evidence="9">MMyoMyo1</strain>
        <tissue evidence="9">Flight muscle</tissue>
    </source>
</reference>
<sequence length="360" mass="38889">MLGPALAFLVLFLQGRHSPAASSCPEPLSPDGPVVRPSGTSFCLGPGHTPTAVRSFDWKVRLRSNPSPCVLFTWKNDSRLHHAHRNASDCNNRLNFSIKELRLLLKATQPNDSGTYSLEVTFENGTVRTHRFHVSVLDPVGKPELQLLEQTAALGSGQCRVTLNCSASGGGDVTYTWYRGGERIPTPRSPFRLEEQVDVNGGHIYTCNVSNPVSWAHQSLQLGQGCGSTPQKLGLLPLLMIILVLILTLLGTLTSVCVWRRGRKPAESGPEASLTVYEDVNHPPGRSGQGRRQQQDSAGKGNTVYSMVLPQSSASTSQETATTLYSVVLPPGKAGSKKRSHSPSIYEGVGKIQPRAQHAA</sequence>
<accession>A0A7J7SPW7</accession>
<protein>
    <submittedName>
        <fullName evidence="9">CD244 molecule</fullName>
    </submittedName>
</protein>
<dbReference type="CDD" id="cd00096">
    <property type="entry name" value="Ig"/>
    <property type="match status" value="1"/>
</dbReference>
<dbReference type="OrthoDB" id="8955135at2759"/>
<dbReference type="SUPFAM" id="SSF48726">
    <property type="entry name" value="Immunoglobulin"/>
    <property type="match status" value="2"/>
</dbReference>
<feature type="region of interest" description="Disordered" evidence="5">
    <location>
        <begin position="329"/>
        <end position="360"/>
    </location>
</feature>
<dbReference type="AlphaFoldDB" id="A0A7J7SPW7"/>
<feature type="transmembrane region" description="Helical" evidence="6">
    <location>
        <begin position="235"/>
        <end position="259"/>
    </location>
</feature>
<keyword evidence="6" id="KW-1133">Transmembrane helix</keyword>
<evidence type="ECO:0000256" key="6">
    <source>
        <dbReference type="SAM" id="Phobius"/>
    </source>
</evidence>
<feature type="domain" description="Ig-like" evidence="8">
    <location>
        <begin position="143"/>
        <end position="223"/>
    </location>
</feature>
<dbReference type="Pfam" id="PF11465">
    <property type="entry name" value="Receptor_2B4"/>
    <property type="match status" value="1"/>
</dbReference>
<dbReference type="GO" id="GO:0042288">
    <property type="term" value="F:MHC class I protein binding"/>
    <property type="evidence" value="ECO:0007669"/>
    <property type="project" value="TreeGrafter"/>
</dbReference>
<comment type="caution">
    <text evidence="9">The sequence shown here is derived from an EMBL/GenBank/DDBJ whole genome shotgun (WGS) entry which is preliminary data.</text>
</comment>
<evidence type="ECO:0000256" key="2">
    <source>
        <dbReference type="ARBA" id="ARBA00022729"/>
    </source>
</evidence>
<keyword evidence="2 7" id="KW-0732">Signal</keyword>
<evidence type="ECO:0000256" key="1">
    <source>
        <dbReference type="ARBA" id="ARBA00004370"/>
    </source>
</evidence>
<dbReference type="InterPro" id="IPR024303">
    <property type="entry name" value="NK_rcpt_2B4_Ig_dom"/>
</dbReference>
<evidence type="ECO:0000256" key="5">
    <source>
        <dbReference type="SAM" id="MobiDB-lite"/>
    </source>
</evidence>
<keyword evidence="4" id="KW-0325">Glycoprotein</keyword>
<feature type="chain" id="PRO_5029623544" evidence="7">
    <location>
        <begin position="24"/>
        <end position="360"/>
    </location>
</feature>
<dbReference type="GO" id="GO:0002323">
    <property type="term" value="P:natural killer cell activation involved in immune response"/>
    <property type="evidence" value="ECO:0007669"/>
    <property type="project" value="TreeGrafter"/>
</dbReference>
<dbReference type="GO" id="GO:0009897">
    <property type="term" value="C:external side of plasma membrane"/>
    <property type="evidence" value="ECO:0007669"/>
    <property type="project" value="TreeGrafter"/>
</dbReference>
<keyword evidence="6" id="KW-0812">Transmembrane</keyword>
<feature type="region of interest" description="Disordered" evidence="5">
    <location>
        <begin position="264"/>
        <end position="299"/>
    </location>
</feature>
<dbReference type="InterPro" id="IPR007110">
    <property type="entry name" value="Ig-like_dom"/>
</dbReference>
<feature type="signal peptide" evidence="7">
    <location>
        <begin position="1"/>
        <end position="23"/>
    </location>
</feature>
<dbReference type="Proteomes" id="UP000527355">
    <property type="component" value="Unassembled WGS sequence"/>
</dbReference>
<evidence type="ECO:0000256" key="7">
    <source>
        <dbReference type="SAM" id="SignalP"/>
    </source>
</evidence>